<proteinExistence type="predicted"/>
<feature type="transmembrane region" description="Helical" evidence="1">
    <location>
        <begin position="12"/>
        <end position="36"/>
    </location>
</feature>
<keyword evidence="3" id="KW-1185">Reference proteome</keyword>
<protein>
    <submittedName>
        <fullName evidence="2">Uncharacterized protein</fullName>
    </submittedName>
</protein>
<organism evidence="2 3">
    <name type="scientific">Kineococcus aurantiacus</name>
    <dbReference type="NCBI Taxonomy" id="37633"/>
    <lineage>
        <taxon>Bacteria</taxon>
        <taxon>Bacillati</taxon>
        <taxon>Actinomycetota</taxon>
        <taxon>Actinomycetes</taxon>
        <taxon>Kineosporiales</taxon>
        <taxon>Kineosporiaceae</taxon>
        <taxon>Kineococcus</taxon>
    </lineage>
</organism>
<sequence length="112" mass="11646">MTIDLPDTVVNPFAGGLLTVLVVPVSASLEVGLLALRERGVRAWTEHLPAVGQEVVLVAGVECEEAPSMDGITDAERSVLGVLDAAGIEVDVRGSGYVSAEAVRRWGAHTPS</sequence>
<reference evidence="2 3" key="1">
    <citation type="submission" date="2020-07" db="EMBL/GenBank/DDBJ databases">
        <title>Sequencing the genomes of 1000 actinobacteria strains.</title>
        <authorList>
            <person name="Klenk H.-P."/>
        </authorList>
    </citation>
    <scope>NUCLEOTIDE SEQUENCE [LARGE SCALE GENOMIC DNA]</scope>
    <source>
        <strain evidence="2 3">DSM 7487</strain>
    </source>
</reference>
<evidence type="ECO:0000313" key="3">
    <source>
        <dbReference type="Proteomes" id="UP000521922"/>
    </source>
</evidence>
<keyword evidence="1" id="KW-0812">Transmembrane</keyword>
<evidence type="ECO:0000256" key="1">
    <source>
        <dbReference type="SAM" id="Phobius"/>
    </source>
</evidence>
<name>A0A7Y9J300_9ACTN</name>
<dbReference type="Proteomes" id="UP000521922">
    <property type="component" value="Unassembled WGS sequence"/>
</dbReference>
<evidence type="ECO:0000313" key="2">
    <source>
        <dbReference type="EMBL" id="NYD24801.1"/>
    </source>
</evidence>
<comment type="caution">
    <text evidence="2">The sequence shown here is derived from an EMBL/GenBank/DDBJ whole genome shotgun (WGS) entry which is preliminary data.</text>
</comment>
<dbReference type="EMBL" id="JACCBB010000001">
    <property type="protein sequence ID" value="NYD24801.1"/>
    <property type="molecule type" value="Genomic_DNA"/>
</dbReference>
<dbReference type="AlphaFoldDB" id="A0A7Y9J300"/>
<accession>A0A7Y9J300</accession>
<dbReference type="RefSeq" id="WP_179755442.1">
    <property type="nucleotide sequence ID" value="NZ_BAAAGN010000015.1"/>
</dbReference>
<keyword evidence="1" id="KW-1133">Transmembrane helix</keyword>
<keyword evidence="1" id="KW-0472">Membrane</keyword>
<gene>
    <name evidence="2" type="ORF">BJ968_004341</name>
</gene>